<keyword evidence="1" id="KW-0812">Transmembrane</keyword>
<keyword evidence="1" id="KW-1133">Transmembrane helix</keyword>
<keyword evidence="1" id="KW-0472">Membrane</keyword>
<proteinExistence type="predicted"/>
<protein>
    <submittedName>
        <fullName evidence="2">Uncharacterized protein</fullName>
    </submittedName>
</protein>
<dbReference type="EMBL" id="AP035888">
    <property type="protein sequence ID" value="BFP67067.1"/>
    <property type="molecule type" value="Genomic_DNA"/>
</dbReference>
<gene>
    <name evidence="2" type="ORF">Pbs1_04100</name>
</gene>
<dbReference type="AlphaFoldDB" id="A0AB33KTP0"/>
<evidence type="ECO:0000313" key="2">
    <source>
        <dbReference type="EMBL" id="BFP67067.1"/>
    </source>
</evidence>
<organism evidence="2">
    <name type="scientific">Tenacibaculum sp. Pbs-1</name>
    <dbReference type="NCBI Taxonomy" id="3238748"/>
    <lineage>
        <taxon>Bacteria</taxon>
        <taxon>Pseudomonadati</taxon>
        <taxon>Bacteroidota</taxon>
        <taxon>Flavobacteriia</taxon>
        <taxon>Flavobacteriales</taxon>
        <taxon>Flavobacteriaceae</taxon>
        <taxon>Tenacibaculum</taxon>
    </lineage>
</organism>
<name>A0AB33KTP0_9FLAO</name>
<sequence length="55" mass="6563">MKKSNEDFKIIKENPDSKHKNYIFQNNKITRIAFYIILSCLLIGITLIFIFNNQQ</sequence>
<accession>A0AB33KTP0</accession>
<evidence type="ECO:0000256" key="1">
    <source>
        <dbReference type="SAM" id="Phobius"/>
    </source>
</evidence>
<feature type="transmembrane region" description="Helical" evidence="1">
    <location>
        <begin position="32"/>
        <end position="51"/>
    </location>
</feature>
<reference evidence="2" key="1">
    <citation type="submission" date="2024-08" db="EMBL/GenBank/DDBJ databases">
        <title>Whole genome sequence of Tenacibaculum sp. strain pbs-1 associated with black-spot shell disease in Akoya pearl oysters.</title>
        <authorList>
            <person name="Sakatoku A."/>
            <person name="Suzuki T."/>
            <person name="Hatano K."/>
            <person name="Seki M."/>
            <person name="Tanaka D."/>
            <person name="Nakamura S."/>
            <person name="Suzuki N."/>
            <person name="Isshiki T."/>
        </authorList>
    </citation>
    <scope>NUCLEOTIDE SEQUENCE</scope>
    <source>
        <strain evidence="2">Pbs-1</strain>
    </source>
</reference>